<dbReference type="InterPro" id="IPR011625">
    <property type="entry name" value="A2M_N_BRD"/>
</dbReference>
<dbReference type="SUPFAM" id="SSF48239">
    <property type="entry name" value="Terpenoid cyclases/Protein prenyltransferases"/>
    <property type="match status" value="1"/>
</dbReference>
<evidence type="ECO:0000256" key="3">
    <source>
        <dbReference type="ARBA" id="ARBA00023157"/>
    </source>
</evidence>
<keyword evidence="3" id="KW-1015">Disulfide bond</keyword>
<dbReference type="SMART" id="SM01360">
    <property type="entry name" value="A2M"/>
    <property type="match status" value="1"/>
</dbReference>
<organism evidence="10">
    <name type="scientific">Pyramimonas obovata</name>
    <dbReference type="NCBI Taxonomy" id="1411642"/>
    <lineage>
        <taxon>Eukaryota</taxon>
        <taxon>Viridiplantae</taxon>
        <taxon>Chlorophyta</taxon>
        <taxon>Pyramimonadophyceae</taxon>
        <taxon>Pyramimonadales</taxon>
        <taxon>Pyramimonadaceae</taxon>
        <taxon>Pyramimonas</taxon>
        <taxon>Pyramimonas incertae sedis</taxon>
    </lineage>
</organism>
<dbReference type="Pfam" id="PF01835">
    <property type="entry name" value="MG2"/>
    <property type="match status" value="1"/>
</dbReference>
<dbReference type="InterPro" id="IPR041555">
    <property type="entry name" value="MG3"/>
</dbReference>
<dbReference type="SMART" id="SM01419">
    <property type="entry name" value="Thiol-ester_cl"/>
    <property type="match status" value="1"/>
</dbReference>
<dbReference type="InterPro" id="IPR019742">
    <property type="entry name" value="MacrogloblnA2_CS"/>
</dbReference>
<dbReference type="InterPro" id="IPR002890">
    <property type="entry name" value="MG2"/>
</dbReference>
<keyword evidence="1 6" id="KW-0732">Signal</keyword>
<evidence type="ECO:0000313" key="10">
    <source>
        <dbReference type="EMBL" id="CAD8668725.1"/>
    </source>
</evidence>
<dbReference type="SMART" id="SM01361">
    <property type="entry name" value="A2M_recep"/>
    <property type="match status" value="1"/>
</dbReference>
<dbReference type="Gene3D" id="2.60.40.690">
    <property type="entry name" value="Alpha-macroglobulin, receptor-binding domain"/>
    <property type="match status" value="1"/>
</dbReference>
<dbReference type="InterPro" id="IPR009048">
    <property type="entry name" value="A-macroglobulin_rcpt-bd"/>
</dbReference>
<evidence type="ECO:0000256" key="4">
    <source>
        <dbReference type="ARBA" id="ARBA00023180"/>
    </source>
</evidence>
<protein>
    <recommendedName>
        <fullName evidence="11">Alpha-2-macroglobulin</fullName>
    </recommendedName>
</protein>
<dbReference type="Pfam" id="PF17791">
    <property type="entry name" value="MG3"/>
    <property type="match status" value="1"/>
</dbReference>
<feature type="domain" description="Alpha-2-macroglobulin bait region" evidence="7">
    <location>
        <begin position="498"/>
        <end position="642"/>
    </location>
</feature>
<evidence type="ECO:0000259" key="7">
    <source>
        <dbReference type="SMART" id="SM01359"/>
    </source>
</evidence>
<accession>A0A7S0R6R6</accession>
<evidence type="ECO:0000256" key="6">
    <source>
        <dbReference type="SAM" id="SignalP"/>
    </source>
</evidence>
<gene>
    <name evidence="10" type="ORF">POBO1169_LOCUS9669</name>
</gene>
<keyword evidence="4" id="KW-0325">Glycoprotein</keyword>
<evidence type="ECO:0000256" key="1">
    <source>
        <dbReference type="ARBA" id="ARBA00022729"/>
    </source>
</evidence>
<dbReference type="InterPro" id="IPR041813">
    <property type="entry name" value="A2M_TED"/>
</dbReference>
<dbReference type="GO" id="GO:0005615">
    <property type="term" value="C:extracellular space"/>
    <property type="evidence" value="ECO:0007669"/>
    <property type="project" value="InterPro"/>
</dbReference>
<dbReference type="Gene3D" id="2.20.130.20">
    <property type="match status" value="1"/>
</dbReference>
<dbReference type="Pfam" id="PF07677">
    <property type="entry name" value="A2M_recep"/>
    <property type="match status" value="1"/>
</dbReference>
<evidence type="ECO:0000256" key="2">
    <source>
        <dbReference type="ARBA" id="ARBA00022966"/>
    </source>
</evidence>
<evidence type="ECO:0000259" key="8">
    <source>
        <dbReference type="SMART" id="SM01360"/>
    </source>
</evidence>
<feature type="region of interest" description="Disordered" evidence="5">
    <location>
        <begin position="1465"/>
        <end position="1505"/>
    </location>
</feature>
<feature type="domain" description="Alpha-macroglobulin receptor-binding" evidence="9">
    <location>
        <begin position="1376"/>
        <end position="1464"/>
    </location>
</feature>
<dbReference type="SUPFAM" id="SSF49410">
    <property type="entry name" value="Alpha-macroglobulin receptor domain"/>
    <property type="match status" value="1"/>
</dbReference>
<dbReference type="InterPro" id="IPR001599">
    <property type="entry name" value="Macroglobln_a2"/>
</dbReference>
<dbReference type="Gene3D" id="2.60.40.10">
    <property type="entry name" value="Immunoglobulins"/>
    <property type="match status" value="1"/>
</dbReference>
<evidence type="ECO:0000259" key="9">
    <source>
        <dbReference type="SMART" id="SM01361"/>
    </source>
</evidence>
<feature type="domain" description="Alpha-2-macroglobulin" evidence="8">
    <location>
        <begin position="752"/>
        <end position="843"/>
    </location>
</feature>
<dbReference type="InterPro" id="IPR008930">
    <property type="entry name" value="Terpenoid_cyclase/PrenylTrfase"/>
</dbReference>
<keyword evidence="2" id="KW-0882">Thioester bond</keyword>
<dbReference type="InterPro" id="IPR047565">
    <property type="entry name" value="Alpha-macroglob_thiol-ester_cl"/>
</dbReference>
<dbReference type="PROSITE" id="PS00477">
    <property type="entry name" value="ALPHA_2_MACROGLOBULIN"/>
    <property type="match status" value="1"/>
</dbReference>
<dbReference type="Gene3D" id="1.50.10.20">
    <property type="match status" value="1"/>
</dbReference>
<evidence type="ECO:0008006" key="11">
    <source>
        <dbReference type="Google" id="ProtNLM"/>
    </source>
</evidence>
<feature type="signal peptide" evidence="6">
    <location>
        <begin position="1"/>
        <end position="20"/>
    </location>
</feature>
<dbReference type="EMBL" id="HBFA01018900">
    <property type="protein sequence ID" value="CAD8668725.1"/>
    <property type="molecule type" value="Transcribed_RNA"/>
</dbReference>
<evidence type="ECO:0000256" key="5">
    <source>
        <dbReference type="SAM" id="MobiDB-lite"/>
    </source>
</evidence>
<reference evidence="10" key="1">
    <citation type="submission" date="2021-01" db="EMBL/GenBank/DDBJ databases">
        <authorList>
            <person name="Corre E."/>
            <person name="Pelletier E."/>
            <person name="Niang G."/>
            <person name="Scheremetjew M."/>
            <person name="Finn R."/>
            <person name="Kale V."/>
            <person name="Holt S."/>
            <person name="Cochrane G."/>
            <person name="Meng A."/>
            <person name="Brown T."/>
            <person name="Cohen L."/>
        </authorList>
    </citation>
    <scope>NUCLEOTIDE SEQUENCE</scope>
    <source>
        <strain evidence="10">CCMP722</strain>
    </source>
</reference>
<dbReference type="SMART" id="SM01359">
    <property type="entry name" value="A2M_N_2"/>
    <property type="match status" value="1"/>
</dbReference>
<dbReference type="GO" id="GO:0004866">
    <property type="term" value="F:endopeptidase inhibitor activity"/>
    <property type="evidence" value="ECO:0007669"/>
    <property type="project" value="InterPro"/>
</dbReference>
<name>A0A7S0R6R6_9CHLO</name>
<proteinExistence type="predicted"/>
<dbReference type="PANTHER" id="PTHR11412:SF136">
    <property type="entry name" value="CD109 ANTIGEN"/>
    <property type="match status" value="1"/>
</dbReference>
<dbReference type="Pfam" id="PF07678">
    <property type="entry name" value="TED_complement"/>
    <property type="match status" value="1"/>
</dbReference>
<dbReference type="Gene3D" id="2.60.120.1540">
    <property type="match status" value="1"/>
</dbReference>
<dbReference type="Gene3D" id="2.60.40.1930">
    <property type="match status" value="1"/>
</dbReference>
<dbReference type="InterPro" id="IPR050473">
    <property type="entry name" value="A2M/Complement_sys"/>
</dbReference>
<dbReference type="InterPro" id="IPR011626">
    <property type="entry name" value="Alpha-macroglobulin_TED"/>
</dbReference>
<dbReference type="Gene3D" id="2.60.40.1940">
    <property type="match status" value="1"/>
</dbReference>
<dbReference type="InterPro" id="IPR013783">
    <property type="entry name" value="Ig-like_fold"/>
</dbReference>
<dbReference type="InterPro" id="IPR036595">
    <property type="entry name" value="A-macroglobulin_rcpt-bd_sf"/>
</dbReference>
<dbReference type="Pfam" id="PF00207">
    <property type="entry name" value="A2M"/>
    <property type="match status" value="1"/>
</dbReference>
<dbReference type="CDD" id="cd02897">
    <property type="entry name" value="A2M_2"/>
    <property type="match status" value="1"/>
</dbReference>
<sequence>MRSYALLSLLVGCMAQTVVGDPVALLPSTLYSGLSSDFSVHGATEDMVISLRRTATSGVVIVDVAVPLNAGAQTLSLAVPGGLEAGSYSLLMSTASGALVSQTSVKVEASDYFLLIEPDKLVYKPGQTVRARVLAVDPHLLAAPSKEVIVEVKDPNDFIVERWTSTLDEHGVGLFEMPISDEPLLGDYVIKARSASGDVMKEQTITLDKYVLPRYEVSVAMVQEMYTANSVELKGTVDAKYTTGRDVQGTVDISIVYTPSSGWWGVPFRGAVGGFAGGFAEDVGIMPPVPNEPKVIATSTNLEIDGSREFTFDGSDLAAGISSYNGHLTVQVTVLETATRETQEASADVPLRSHDYKVDLEGAASFMPGLTYEVKVFVTPATPSLPLPSRVKLAADLRTYGYGNPLPVSGFDTAPYVDLVNGAGTYVVDLSAFVDSTWERCNPSNGVSWGGEDDMCLNFLQFTVDGESMERDGAVMDAAVDFSTLSASRALSASGSYVQVARQDTDMPNTVQFAITHTSSQATEVHYAVLGRLGVLAAGSSTIDGSGTASLAIDPKRASPSAHLLVWYTSIPIDERQAPELIAAQIPIESTASPLEYSVSAAFSETEVVPGADLQMTVTTDTTATAPTRVYYLAVDRSVLLLSGGASSAITADAILGGALSFSSSGEECYGVNAAAALAAAGAAVITTATVPECPANGGGDVFFGGGLEMEFDDMAREAMADFPATAPTGVLPTSSEPLTEVSRVRKFFPEAWLWAAVDVDSSGSVQVPMTAPDTITTWELSAFGVNADAGVGVAAERATLTVFKDFFVELALPYQIVRGEAAVVRVGVFNELDAAVDVTVELSASSANAQVLDTNRAKTVSVPAQSTASVTFVVEGTGLGTAELEVTAQTPASVGKSDAVRKTLIVAPEGLKRTQVANLVMQRGEGDATLDHTLEVTLPAEFVADSASAKLTVIGDLMGPTVAGLEQLLQMPFGCGEQNMITLAPNVYVLRYLTDAGKLDAATRERAVRNMKMGYQRELNYRHEDGSFSAFGPSDGDGSTWLTAFVLKVFSQAEDFIFVDTALLQDMVNWLSGLQATDGSFRDSGKVIHSEMQGGTGSGTSLTAYVVTALVSAHAVDGVSVSTTVIGRAMDYLISASTSSSATTFVQVISASALALVCKDMSFGCSASAAALDRIQALATVEGSLTHWEPSPSEALTLGDSHRHNFYGGAPTTHIEMTGYGLLAMVTGDRVGDAFPVARWLLEQRNSFGGFSSTQDTVLGLEALSMYTVTVSAAAGTLTVEATAGSWSHTFTVGADNFDVLQRQDVPTTGNTSVALRVTGAGIGLVQLSAEYYEDAESAEAYDVTMSWENVTGIDRMVGTACVKLADSAASGPDPGMVLVTVGCFTGYTPTQESLRTLLEHPQVDRADVSTTGNSAEIYLSALHEEELCLTFHAERTAVVYELRPAMTKVAAYYKDTMVGVSRSRRENAQQAGDLDDTPPPGAVGGDFPSPPPPGTPPDSSADYLVPHSLQNVLLAVLGVMVMLS</sequence>
<dbReference type="Pfam" id="PF07703">
    <property type="entry name" value="A2M_BRD"/>
    <property type="match status" value="1"/>
</dbReference>
<dbReference type="PANTHER" id="PTHR11412">
    <property type="entry name" value="MACROGLOBULIN / COMPLEMENT"/>
    <property type="match status" value="1"/>
</dbReference>
<feature type="chain" id="PRO_5030650193" description="Alpha-2-macroglobulin" evidence="6">
    <location>
        <begin position="21"/>
        <end position="1526"/>
    </location>
</feature>